<dbReference type="SMART" id="SM00490">
    <property type="entry name" value="HELICc"/>
    <property type="match status" value="1"/>
</dbReference>
<dbReference type="GO" id="GO:0005524">
    <property type="term" value="F:ATP binding"/>
    <property type="evidence" value="ECO:0007669"/>
    <property type="project" value="UniProtKB-KW"/>
</dbReference>
<accession>A0A5J4WET1</accession>
<evidence type="ECO:0000256" key="6">
    <source>
        <dbReference type="ARBA" id="ARBA00023242"/>
    </source>
</evidence>
<dbReference type="OrthoDB" id="5857104at2759"/>
<feature type="region of interest" description="Disordered" evidence="8">
    <location>
        <begin position="1239"/>
        <end position="1264"/>
    </location>
</feature>
<feature type="compositionally biased region" description="Basic and acidic residues" evidence="8">
    <location>
        <begin position="1239"/>
        <end position="1253"/>
    </location>
</feature>
<dbReference type="Gene3D" id="2.40.50.40">
    <property type="match status" value="2"/>
</dbReference>
<feature type="compositionally biased region" description="Basic and acidic residues" evidence="8">
    <location>
        <begin position="772"/>
        <end position="790"/>
    </location>
</feature>
<evidence type="ECO:0000256" key="2">
    <source>
        <dbReference type="ARBA" id="ARBA00022737"/>
    </source>
</evidence>
<reference evidence="12 13" key="1">
    <citation type="submission" date="2019-03" db="EMBL/GenBank/DDBJ databases">
        <title>Single cell metagenomics reveals metabolic interactions within the superorganism composed of flagellate Streblomastix strix and complex community of Bacteroidetes bacteria on its surface.</title>
        <authorList>
            <person name="Treitli S.C."/>
            <person name="Kolisko M."/>
            <person name="Husnik F."/>
            <person name="Keeling P."/>
            <person name="Hampl V."/>
        </authorList>
    </citation>
    <scope>NUCLEOTIDE SEQUENCE [LARGE SCALE GENOMIC DNA]</scope>
    <source>
        <strain evidence="12">ST1C</strain>
    </source>
</reference>
<dbReference type="Pfam" id="PF00271">
    <property type="entry name" value="Helicase_C"/>
    <property type="match status" value="1"/>
</dbReference>
<dbReference type="Gene3D" id="3.40.50.10810">
    <property type="entry name" value="Tandem AAA-ATPase domain"/>
    <property type="match status" value="1"/>
</dbReference>
<name>A0A5J4WET1_9EUKA</name>
<dbReference type="PROSITE" id="PS50013">
    <property type="entry name" value="CHROMO_2"/>
    <property type="match status" value="1"/>
</dbReference>
<dbReference type="InterPro" id="IPR016197">
    <property type="entry name" value="Chromo-like_dom_sf"/>
</dbReference>
<feature type="compositionally biased region" description="Acidic residues" evidence="8">
    <location>
        <begin position="1422"/>
        <end position="1433"/>
    </location>
</feature>
<keyword evidence="7" id="KW-0175">Coiled coil</keyword>
<feature type="region of interest" description="Disordered" evidence="8">
    <location>
        <begin position="1009"/>
        <end position="1039"/>
    </location>
</feature>
<evidence type="ECO:0000256" key="5">
    <source>
        <dbReference type="ARBA" id="ARBA00022840"/>
    </source>
</evidence>
<comment type="caution">
    <text evidence="12">The sequence shown here is derived from an EMBL/GenBank/DDBJ whole genome shotgun (WGS) entry which is preliminary data.</text>
</comment>
<feature type="compositionally biased region" description="Basic and acidic residues" evidence="8">
    <location>
        <begin position="1434"/>
        <end position="1447"/>
    </location>
</feature>
<feature type="compositionally biased region" description="Acidic residues" evidence="8">
    <location>
        <begin position="965"/>
        <end position="977"/>
    </location>
</feature>
<dbReference type="Proteomes" id="UP000324800">
    <property type="component" value="Unassembled WGS sequence"/>
</dbReference>
<feature type="compositionally biased region" description="Basic and acidic residues" evidence="8">
    <location>
        <begin position="700"/>
        <end position="711"/>
    </location>
</feature>
<dbReference type="PROSITE" id="PS51194">
    <property type="entry name" value="HELICASE_CTER"/>
    <property type="match status" value="1"/>
</dbReference>
<dbReference type="GO" id="GO:0005634">
    <property type="term" value="C:nucleus"/>
    <property type="evidence" value="ECO:0007669"/>
    <property type="project" value="UniProtKB-SubCell"/>
</dbReference>
<dbReference type="InterPro" id="IPR014001">
    <property type="entry name" value="Helicase_ATP-bd"/>
</dbReference>
<dbReference type="GO" id="GO:0003677">
    <property type="term" value="F:DNA binding"/>
    <property type="evidence" value="ECO:0007669"/>
    <property type="project" value="UniProtKB-KW"/>
</dbReference>
<comment type="subcellular location">
    <subcellularLocation>
        <location evidence="1">Nucleus</location>
    </subcellularLocation>
</comment>
<dbReference type="EMBL" id="SNRW01002214">
    <property type="protein sequence ID" value="KAA6393494.1"/>
    <property type="molecule type" value="Genomic_DNA"/>
</dbReference>
<feature type="compositionally biased region" description="Basic and acidic residues" evidence="8">
    <location>
        <begin position="1405"/>
        <end position="1421"/>
    </location>
</feature>
<feature type="compositionally biased region" description="Basic residues" evidence="8">
    <location>
        <begin position="929"/>
        <end position="943"/>
    </location>
</feature>
<feature type="region of interest" description="Disordered" evidence="8">
    <location>
        <begin position="769"/>
        <end position="892"/>
    </location>
</feature>
<dbReference type="GO" id="GO:0004386">
    <property type="term" value="F:helicase activity"/>
    <property type="evidence" value="ECO:0007669"/>
    <property type="project" value="UniProtKB-KW"/>
</dbReference>
<gene>
    <name evidence="12" type="ORF">EZS28_010979</name>
</gene>
<evidence type="ECO:0000313" key="13">
    <source>
        <dbReference type="Proteomes" id="UP000324800"/>
    </source>
</evidence>
<feature type="compositionally biased region" description="Basic and acidic residues" evidence="8">
    <location>
        <begin position="809"/>
        <end position="830"/>
    </location>
</feature>
<keyword evidence="6" id="KW-0539">Nucleus</keyword>
<evidence type="ECO:0000259" key="10">
    <source>
        <dbReference type="PROSITE" id="PS51192"/>
    </source>
</evidence>
<dbReference type="GO" id="GO:0016787">
    <property type="term" value="F:hydrolase activity"/>
    <property type="evidence" value="ECO:0007669"/>
    <property type="project" value="UniProtKB-KW"/>
</dbReference>
<evidence type="ECO:0000256" key="4">
    <source>
        <dbReference type="ARBA" id="ARBA00022801"/>
    </source>
</evidence>
<feature type="compositionally biased region" description="Basic and acidic residues" evidence="8">
    <location>
        <begin position="869"/>
        <end position="887"/>
    </location>
</feature>
<keyword evidence="5" id="KW-0067">ATP-binding</keyword>
<dbReference type="SUPFAM" id="SSF54160">
    <property type="entry name" value="Chromo domain-like"/>
    <property type="match status" value="2"/>
</dbReference>
<feature type="compositionally biased region" description="Basic and acidic residues" evidence="8">
    <location>
        <begin position="841"/>
        <end position="853"/>
    </location>
</feature>
<dbReference type="Gene3D" id="1.10.10.60">
    <property type="entry name" value="Homeodomain-like"/>
    <property type="match status" value="1"/>
</dbReference>
<dbReference type="InterPro" id="IPR023780">
    <property type="entry name" value="Chromo_domain"/>
</dbReference>
<feature type="coiled-coil region" evidence="7">
    <location>
        <begin position="97"/>
        <end position="125"/>
    </location>
</feature>
<keyword evidence="2" id="KW-0677">Repeat</keyword>
<dbReference type="InterPro" id="IPR000330">
    <property type="entry name" value="SNF2_N"/>
</dbReference>
<dbReference type="SUPFAM" id="SSF52540">
    <property type="entry name" value="P-loop containing nucleoside triphosphate hydrolases"/>
    <property type="match status" value="2"/>
</dbReference>
<dbReference type="PANTHER" id="PTHR45623">
    <property type="entry name" value="CHROMODOMAIN-HELICASE-DNA-BINDING PROTEIN 3-RELATED-RELATED"/>
    <property type="match status" value="1"/>
</dbReference>
<feature type="domain" description="Chromo" evidence="9">
    <location>
        <begin position="143"/>
        <end position="202"/>
    </location>
</feature>
<feature type="region of interest" description="Disordered" evidence="8">
    <location>
        <begin position="684"/>
        <end position="720"/>
    </location>
</feature>
<sequence>QQSETLHNFPLVQIPTIEQLHSDPETQDYLVKWKNQSYIHCEWITFQRLQQEDQLWRNRIKQYVKKMEEKMMEGDLGEGIMNSDELFEPFPPEYVEVERIIDENIEEQEQEVEQEEEDEEQKEMIKDVEIDQPNQQEQLSQNDQNEKKLIKKIEKVQKVQYLVKWKSLPYEEASWEWETEIENEDKIREFKIRQEQPPLNYKKRYNYKDPMKMNVVEIQKHIKQSVESVYKNDNTLRQYQVEGLHWMLFNWFQRRNQILADEMGLGKTAQSVCLLQHLARKEKLEGPFLIIAPLSTLPHWQREIERWTDLNAIVYHGSTTSRHLVREYEWNRKQVIITTYEMVMVDMFYFKTIPWKFMVLDEAHRLKSSKSKTFNELKGLKSDSMLLLTGTPLQNNLTELFTLLNFLDEKTFPQEEEFMGRFGQLSEQSEKIQELHQILRPFLLRRIKDEVEESIPIKQETIIEVELTKLQKQYYKAIHEKNFQFLSQGAKLKNVPNLLNVMMELRKCCNHPFLIKGAEDEGHKVLIFSQMTRMLDRLQQYLRLKGYIHERIDGSVKVIDRQAAIDRFSKEGSNRFVFLLCTRAGGLGINLTSADIVIIYDSDWNPQNDIQAQARCHRIGQTKNVTVYRLITKNTYEAFMFEQASLKLGLDHAVMSGIRQQGQQLNKNQLDKLLKRGAYDAFREENEKDDEDEEDDDQDQKDGLNEQDKENKKQKKQQKLSKFELSTIDDILNKSKIVNYDKNKQGDPKAQDKKKDLFSLFSKVTFMTIDGTELKENENNESNQNKDNKSGNRQNSSNKNRNNNDDIEIEKYDRKKELERKKLRNKEEKGRGKRKRRITIKIKDGENNSKDLNNEQGFSSNEEEDDELREQKQRLKQQMSDEQREKELEDPDFWQKLLPNAFQLSEYENEQQSLFLLPRLRERRENDKKKQKKKEKKEKRRKEKQQQQQMGENGELIIESSSDSSDSDDDDDDEEEEVYKFNNPNDGTYQDTTSYTRKMRQGTWGVKDEDVDEDYTDNKQQNKQSEKDKDRKQQEKERQWQRFDEYRIRDALMNYGERWDVIREKAFPKKTLEETKKLCEAMLYLFLKINDKQEELNIRQEKIQQLHDQITEFKANGKGNESSPQLIHLEQQYNQLKLKPTQLPIWISLIQNAPMSNIDQNIQQLKYDFFNPKKVGEFAKQWEKCRVLRRIVTGDLTGEREQQIEEQRYLKLDKPKEKERERERNRKLDQIEKLKMNIEAQKQEKLDKQKNNQEDEDDEQEEQNNQQLLLLQKQLYGTNNVHEDTPTNSYVGNLDQQLPFLEQMISRTSHIPFWWTPLHDRAFIIGVWRHGFNGFDLIRDDPELPFLQKVGESNFIQKEKERKEREKQREKERREIREKEKKEQRDKKNGRRNRKNQLQNQLDNNNKDNMSDNENQDKSDKEEEFNKDEDDVDKDGKDKEKEQDDKSGWPQVSILRTRLRVLLSNYQKKEQQYRDKDQQQREKMLNKISQNMINQNQNGNLKKDRKKKPIGNTNASFPNTQTAITVIRITAEAPIIVIQLINQFKEEIKTISDISI</sequence>
<protein>
    <submittedName>
        <fullName evidence="12">Putative Chromodomain-helicase-DNA-binding protein 8</fullName>
    </submittedName>
</protein>
<dbReference type="InterPro" id="IPR038718">
    <property type="entry name" value="SNF2-like_sf"/>
</dbReference>
<feature type="compositionally biased region" description="Acidic residues" evidence="8">
    <location>
        <begin position="687"/>
        <end position="699"/>
    </location>
</feature>
<feature type="region of interest" description="Disordered" evidence="8">
    <location>
        <begin position="1358"/>
        <end position="1451"/>
    </location>
</feature>
<dbReference type="InterPro" id="IPR000953">
    <property type="entry name" value="Chromo/chromo_shadow_dom"/>
</dbReference>
<feature type="compositionally biased region" description="Basic and acidic residues" evidence="8">
    <location>
        <begin position="1358"/>
        <end position="1387"/>
    </location>
</feature>
<evidence type="ECO:0000259" key="9">
    <source>
        <dbReference type="PROSITE" id="PS50013"/>
    </source>
</evidence>
<evidence type="ECO:0000259" key="11">
    <source>
        <dbReference type="PROSITE" id="PS51194"/>
    </source>
</evidence>
<dbReference type="Gene3D" id="3.40.50.300">
    <property type="entry name" value="P-loop containing nucleotide triphosphate hydrolases"/>
    <property type="match status" value="1"/>
</dbReference>
<dbReference type="Pfam" id="PF00385">
    <property type="entry name" value="Chromo"/>
    <property type="match status" value="1"/>
</dbReference>
<dbReference type="SMART" id="SM00487">
    <property type="entry name" value="DEXDc"/>
    <property type="match status" value="1"/>
</dbReference>
<keyword evidence="12" id="KW-0347">Helicase</keyword>
<dbReference type="Pfam" id="PF00176">
    <property type="entry name" value="SNF2-rel_dom"/>
    <property type="match status" value="1"/>
</dbReference>
<keyword evidence="4" id="KW-0378">Hydrolase</keyword>
<evidence type="ECO:0000256" key="3">
    <source>
        <dbReference type="ARBA" id="ARBA00022741"/>
    </source>
</evidence>
<feature type="compositionally biased region" description="Basic and acidic residues" evidence="8">
    <location>
        <begin position="1024"/>
        <end position="1039"/>
    </location>
</feature>
<evidence type="ECO:0000256" key="8">
    <source>
        <dbReference type="SAM" id="MobiDB-lite"/>
    </source>
</evidence>
<feature type="region of interest" description="Disordered" evidence="8">
    <location>
        <begin position="1496"/>
        <end position="1516"/>
    </location>
</feature>
<feature type="compositionally biased region" description="Low complexity" evidence="8">
    <location>
        <begin position="791"/>
        <end position="801"/>
    </location>
</feature>
<evidence type="ECO:0000313" key="12">
    <source>
        <dbReference type="EMBL" id="KAA6393494.1"/>
    </source>
</evidence>
<keyword evidence="3" id="KW-0547">Nucleotide-binding</keyword>
<feature type="region of interest" description="Disordered" evidence="8">
    <location>
        <begin position="914"/>
        <end position="996"/>
    </location>
</feature>
<feature type="non-terminal residue" evidence="12">
    <location>
        <position position="1"/>
    </location>
</feature>
<dbReference type="CDD" id="cd18793">
    <property type="entry name" value="SF2_C_SNF"/>
    <property type="match status" value="1"/>
</dbReference>
<proteinExistence type="predicted"/>
<dbReference type="InterPro" id="IPR027417">
    <property type="entry name" value="P-loop_NTPase"/>
</dbReference>
<feature type="compositionally biased region" description="Polar residues" evidence="8">
    <location>
        <begin position="982"/>
        <end position="996"/>
    </location>
</feature>
<feature type="compositionally biased region" description="Basic and acidic residues" evidence="8">
    <location>
        <begin position="919"/>
        <end position="928"/>
    </location>
</feature>
<feature type="domain" description="Helicase ATP-binding" evidence="10">
    <location>
        <begin position="248"/>
        <end position="410"/>
    </location>
</feature>
<feature type="domain" description="Helicase C-terminal" evidence="11">
    <location>
        <begin position="510"/>
        <end position="666"/>
    </location>
</feature>
<keyword evidence="12" id="KW-0238">DNA-binding</keyword>
<evidence type="ECO:0000256" key="7">
    <source>
        <dbReference type="SAM" id="Coils"/>
    </source>
</evidence>
<dbReference type="InterPro" id="IPR001650">
    <property type="entry name" value="Helicase_C-like"/>
</dbReference>
<feature type="compositionally biased region" description="Basic residues" evidence="8">
    <location>
        <begin position="831"/>
        <end position="840"/>
    </location>
</feature>
<dbReference type="PROSITE" id="PS51192">
    <property type="entry name" value="HELICASE_ATP_BIND_1"/>
    <property type="match status" value="1"/>
</dbReference>
<evidence type="ECO:0000256" key="1">
    <source>
        <dbReference type="ARBA" id="ARBA00004123"/>
    </source>
</evidence>
<dbReference type="InterPro" id="IPR049730">
    <property type="entry name" value="SNF2/RAD54-like_C"/>
</dbReference>
<organism evidence="12 13">
    <name type="scientific">Streblomastix strix</name>
    <dbReference type="NCBI Taxonomy" id="222440"/>
    <lineage>
        <taxon>Eukaryota</taxon>
        <taxon>Metamonada</taxon>
        <taxon>Preaxostyla</taxon>
        <taxon>Oxymonadida</taxon>
        <taxon>Streblomastigidae</taxon>
        <taxon>Streblomastix</taxon>
    </lineage>
</organism>
<dbReference type="SMART" id="SM00298">
    <property type="entry name" value="CHROMO"/>
    <property type="match status" value="2"/>
</dbReference>